<protein>
    <submittedName>
        <fullName evidence="1">Uncharacterized protein</fullName>
    </submittedName>
</protein>
<evidence type="ECO:0000313" key="1">
    <source>
        <dbReference type="EMBL" id="KAI4831422.1"/>
    </source>
</evidence>
<keyword evidence="2" id="KW-1185">Reference proteome</keyword>
<reference evidence="1" key="1">
    <citation type="submission" date="2022-05" db="EMBL/GenBank/DDBJ databases">
        <title>Chromosome-level genome of Chaenocephalus aceratus.</title>
        <authorList>
            <person name="Park H."/>
        </authorList>
    </citation>
    <scope>NUCLEOTIDE SEQUENCE</scope>
    <source>
        <strain evidence="1">KU_202001</strain>
    </source>
</reference>
<accession>A0ACB9XUZ2</accession>
<organism evidence="1 2">
    <name type="scientific">Chaenocephalus aceratus</name>
    <name type="common">Blackfin icefish</name>
    <name type="synonym">Chaenichthys aceratus</name>
    <dbReference type="NCBI Taxonomy" id="36190"/>
    <lineage>
        <taxon>Eukaryota</taxon>
        <taxon>Metazoa</taxon>
        <taxon>Chordata</taxon>
        <taxon>Craniata</taxon>
        <taxon>Vertebrata</taxon>
        <taxon>Euteleostomi</taxon>
        <taxon>Actinopterygii</taxon>
        <taxon>Neopterygii</taxon>
        <taxon>Teleostei</taxon>
        <taxon>Neoteleostei</taxon>
        <taxon>Acanthomorphata</taxon>
        <taxon>Eupercaria</taxon>
        <taxon>Perciformes</taxon>
        <taxon>Notothenioidei</taxon>
        <taxon>Channichthyidae</taxon>
        <taxon>Chaenocephalus</taxon>
    </lineage>
</organism>
<dbReference type="EMBL" id="CM043786">
    <property type="protein sequence ID" value="KAI4831422.1"/>
    <property type="molecule type" value="Genomic_DNA"/>
</dbReference>
<sequence length="267" mass="30526">MNLLNARWEHLRVASMERQTRLHEARIKRMGAQPMGPDLEDVKHQVEEHKLLQEDLELEQVRVNSLTHMVVVVDETSGDSATAALESKLQKEEHVRSIKTTNLKDQAEMTACIRRLATVKAELEVKRPTMDKLCSMSQDLLSSVKNKEVASKLEARLDSFAQRWDNLIQSLEMSSSQQSELTHSVATTVTKVTTREKISAVRQTRESPPPQKKRQVVVDSELRKRFDVDFTELHSYMTRGEAILQSPECSVSRKDGSIRSCTTKCWR</sequence>
<evidence type="ECO:0000313" key="2">
    <source>
        <dbReference type="Proteomes" id="UP001057452"/>
    </source>
</evidence>
<dbReference type="Proteomes" id="UP001057452">
    <property type="component" value="Chromosome 2"/>
</dbReference>
<comment type="caution">
    <text evidence="1">The sequence shown here is derived from an EMBL/GenBank/DDBJ whole genome shotgun (WGS) entry which is preliminary data.</text>
</comment>
<name>A0ACB9XUZ2_CHAAC</name>
<gene>
    <name evidence="1" type="ORF">KUCAC02_000964</name>
</gene>
<proteinExistence type="predicted"/>